<proteinExistence type="predicted"/>
<comment type="caution">
    <text evidence="1">The sequence shown here is derived from an EMBL/GenBank/DDBJ whole genome shotgun (WGS) entry which is preliminary data.</text>
</comment>
<organism evidence="1 2">
    <name type="scientific">[Myrmecia] bisecta</name>
    <dbReference type="NCBI Taxonomy" id="41462"/>
    <lineage>
        <taxon>Eukaryota</taxon>
        <taxon>Viridiplantae</taxon>
        <taxon>Chlorophyta</taxon>
        <taxon>core chlorophytes</taxon>
        <taxon>Trebouxiophyceae</taxon>
        <taxon>Trebouxiales</taxon>
        <taxon>Trebouxiaceae</taxon>
        <taxon>Myrmecia</taxon>
    </lineage>
</organism>
<protein>
    <submittedName>
        <fullName evidence="1">Uncharacterized protein</fullName>
    </submittedName>
</protein>
<reference evidence="1 2" key="1">
    <citation type="journal article" date="2024" name="Nat. Commun.">
        <title>Phylogenomics reveals the evolutionary origins of lichenization in chlorophyte algae.</title>
        <authorList>
            <person name="Puginier C."/>
            <person name="Libourel C."/>
            <person name="Otte J."/>
            <person name="Skaloud P."/>
            <person name="Haon M."/>
            <person name="Grisel S."/>
            <person name="Petersen M."/>
            <person name="Berrin J.G."/>
            <person name="Delaux P.M."/>
            <person name="Dal Grande F."/>
            <person name="Keller J."/>
        </authorList>
    </citation>
    <scope>NUCLEOTIDE SEQUENCE [LARGE SCALE GENOMIC DNA]</scope>
    <source>
        <strain evidence="1 2">SAG 2043</strain>
    </source>
</reference>
<evidence type="ECO:0000313" key="2">
    <source>
        <dbReference type="Proteomes" id="UP001489004"/>
    </source>
</evidence>
<keyword evidence="2" id="KW-1185">Reference proteome</keyword>
<gene>
    <name evidence="1" type="ORF">WJX72_011274</name>
</gene>
<name>A0AAW1PDF7_9CHLO</name>
<evidence type="ECO:0000313" key="1">
    <source>
        <dbReference type="EMBL" id="KAK9807850.1"/>
    </source>
</evidence>
<accession>A0AAW1PDF7</accession>
<dbReference type="AlphaFoldDB" id="A0AAW1PDF7"/>
<sequence length="100" mass="11056">MDILIMPSRPATADEPSGGPVITHLFDKRRQAAFAAIPLVRLPHITSMLSSNCKYDILRSQFVRYGRIIMAISNFLDEVALLMTEMVHKGYGRASCCASA</sequence>
<dbReference type="EMBL" id="JALJOR010000012">
    <property type="protein sequence ID" value="KAK9807850.1"/>
    <property type="molecule type" value="Genomic_DNA"/>
</dbReference>
<dbReference type="Proteomes" id="UP001489004">
    <property type="component" value="Unassembled WGS sequence"/>
</dbReference>